<evidence type="ECO:0000313" key="4">
    <source>
        <dbReference type="Proteomes" id="UP000095751"/>
    </source>
</evidence>
<gene>
    <name evidence="3" type="ORF">FRACYDRAFT_255321</name>
</gene>
<dbReference type="AlphaFoldDB" id="A0A1E7EK86"/>
<protein>
    <submittedName>
        <fullName evidence="3">Uncharacterized protein</fullName>
    </submittedName>
</protein>
<feature type="compositionally biased region" description="Acidic residues" evidence="1">
    <location>
        <begin position="296"/>
        <end position="305"/>
    </location>
</feature>
<feature type="transmembrane region" description="Helical" evidence="2">
    <location>
        <begin position="332"/>
        <end position="356"/>
    </location>
</feature>
<evidence type="ECO:0000313" key="3">
    <source>
        <dbReference type="EMBL" id="OEU06288.1"/>
    </source>
</evidence>
<feature type="region of interest" description="Disordered" evidence="1">
    <location>
        <begin position="287"/>
        <end position="323"/>
    </location>
</feature>
<dbReference type="InParanoid" id="A0A1E7EK86"/>
<feature type="region of interest" description="Disordered" evidence="1">
    <location>
        <begin position="223"/>
        <end position="256"/>
    </location>
</feature>
<keyword evidence="2" id="KW-0472">Membrane</keyword>
<keyword evidence="2" id="KW-0812">Transmembrane</keyword>
<feature type="region of interest" description="Disordered" evidence="1">
    <location>
        <begin position="78"/>
        <end position="114"/>
    </location>
</feature>
<keyword evidence="4" id="KW-1185">Reference proteome</keyword>
<organism evidence="3 4">
    <name type="scientific">Fragilariopsis cylindrus CCMP1102</name>
    <dbReference type="NCBI Taxonomy" id="635003"/>
    <lineage>
        <taxon>Eukaryota</taxon>
        <taxon>Sar</taxon>
        <taxon>Stramenopiles</taxon>
        <taxon>Ochrophyta</taxon>
        <taxon>Bacillariophyta</taxon>
        <taxon>Bacillariophyceae</taxon>
        <taxon>Bacillariophycidae</taxon>
        <taxon>Bacillariales</taxon>
        <taxon>Bacillariaceae</taxon>
        <taxon>Fragilariopsis</taxon>
    </lineage>
</organism>
<dbReference type="Proteomes" id="UP000095751">
    <property type="component" value="Unassembled WGS sequence"/>
</dbReference>
<reference evidence="3 4" key="1">
    <citation type="submission" date="2016-09" db="EMBL/GenBank/DDBJ databases">
        <title>Extensive genetic diversity and differential bi-allelic expression allows diatom success in the polar Southern Ocean.</title>
        <authorList>
            <consortium name="DOE Joint Genome Institute"/>
            <person name="Mock T."/>
            <person name="Otillar R.P."/>
            <person name="Strauss J."/>
            <person name="Dupont C."/>
            <person name="Frickenhaus S."/>
            <person name="Maumus F."/>
            <person name="Mcmullan M."/>
            <person name="Sanges R."/>
            <person name="Schmutz J."/>
            <person name="Toseland A."/>
            <person name="Valas R."/>
            <person name="Veluchamy A."/>
            <person name="Ward B.J."/>
            <person name="Allen A."/>
            <person name="Barry K."/>
            <person name="Falciatore A."/>
            <person name="Ferrante M."/>
            <person name="Fortunato A.E."/>
            <person name="Gloeckner G."/>
            <person name="Gruber A."/>
            <person name="Hipkin R."/>
            <person name="Janech M."/>
            <person name="Kroth P."/>
            <person name="Leese F."/>
            <person name="Lindquist E."/>
            <person name="Lyon B.R."/>
            <person name="Martin J."/>
            <person name="Mayer C."/>
            <person name="Parker M."/>
            <person name="Quesneville H."/>
            <person name="Raymond J."/>
            <person name="Uhlig C."/>
            <person name="Valentin K.U."/>
            <person name="Worden A.Z."/>
            <person name="Armbrust E.V."/>
            <person name="Bowler C."/>
            <person name="Green B."/>
            <person name="Moulton V."/>
            <person name="Van Oosterhout C."/>
            <person name="Grigoriev I."/>
        </authorList>
    </citation>
    <scope>NUCLEOTIDE SEQUENCE [LARGE SCALE GENOMIC DNA]</scope>
    <source>
        <strain evidence="3 4">CCMP1102</strain>
    </source>
</reference>
<feature type="region of interest" description="Disordered" evidence="1">
    <location>
        <begin position="143"/>
        <end position="163"/>
    </location>
</feature>
<accession>A0A1E7EK86</accession>
<evidence type="ECO:0000256" key="2">
    <source>
        <dbReference type="SAM" id="Phobius"/>
    </source>
</evidence>
<feature type="compositionally biased region" description="Basic residues" evidence="1">
    <location>
        <begin position="314"/>
        <end position="323"/>
    </location>
</feature>
<name>A0A1E7EK86_9STRA</name>
<feature type="compositionally biased region" description="Polar residues" evidence="1">
    <location>
        <begin position="150"/>
        <end position="163"/>
    </location>
</feature>
<sequence length="361" mass="40686">MATTAVADPPGYNISDEEEQQQQQQQQEEEEYNARRNRNSMFVDDLRSKKRHLEAKQQQQRAVIIAASSDWVPERLKTIDRDPNQPKNIHMSKQTKEIHRNSIPRTSWEPYTIPTQTKNVDNLKSKAFSSTTNDWVPSKYYSKNNSNKNLHPQLNRNNVVTSSYPPNIRPVSLSSMPLVTTSKESMLCTAAAPGAGARSSTDPPAVAATAAAALAAWSARSLYSSSSSSSSPNNNNNNENDDNSTNDNNSNNSGIPQSVSTLIMIKRKRDFLDFRCCCRVIDGGDDNGDHEQYNSSDDDDDDDEKDNNGDRRQQRNQRQRQRHGRCQPLSCGVWMIVSLSIVLLLIWIAIGIGWYFMKPFE</sequence>
<keyword evidence="2" id="KW-1133">Transmembrane helix</keyword>
<feature type="compositionally biased region" description="Low complexity" evidence="1">
    <location>
        <begin position="223"/>
        <end position="238"/>
    </location>
</feature>
<feature type="region of interest" description="Disordered" evidence="1">
    <location>
        <begin position="1"/>
        <end position="41"/>
    </location>
</feature>
<proteinExistence type="predicted"/>
<dbReference type="KEGG" id="fcy:FRACYDRAFT_255321"/>
<evidence type="ECO:0000256" key="1">
    <source>
        <dbReference type="SAM" id="MobiDB-lite"/>
    </source>
</evidence>
<dbReference type="EMBL" id="KV784416">
    <property type="protein sequence ID" value="OEU06288.1"/>
    <property type="molecule type" value="Genomic_DNA"/>
</dbReference>